<protein>
    <recommendedName>
        <fullName evidence="2">Core-binding (CB) domain-containing protein</fullName>
    </recommendedName>
</protein>
<dbReference type="Gene3D" id="1.10.150.130">
    <property type="match status" value="1"/>
</dbReference>
<dbReference type="OrthoDB" id="2289843at2759"/>
<dbReference type="SUPFAM" id="SSF47823">
    <property type="entry name" value="lambda integrase-like, N-terminal domain"/>
    <property type="match status" value="1"/>
</dbReference>
<dbReference type="PANTHER" id="PTHR35617">
    <property type="entry name" value="PHAGE_INTEGRASE DOMAIN-CONTAINING PROTEIN"/>
    <property type="match status" value="1"/>
</dbReference>
<evidence type="ECO:0000313" key="4">
    <source>
        <dbReference type="Proteomes" id="UP000054107"/>
    </source>
</evidence>
<organism evidence="3 4">
    <name type="scientific">Parasitella parasitica</name>
    <dbReference type="NCBI Taxonomy" id="35722"/>
    <lineage>
        <taxon>Eukaryota</taxon>
        <taxon>Fungi</taxon>
        <taxon>Fungi incertae sedis</taxon>
        <taxon>Mucoromycota</taxon>
        <taxon>Mucoromycotina</taxon>
        <taxon>Mucoromycetes</taxon>
        <taxon>Mucorales</taxon>
        <taxon>Mucorineae</taxon>
        <taxon>Mucoraceae</taxon>
        <taxon>Parasitella</taxon>
    </lineage>
</organism>
<dbReference type="PROSITE" id="PS51900">
    <property type="entry name" value="CB"/>
    <property type="match status" value="1"/>
</dbReference>
<sequence>MELIRHKRKDDGLDEGLIDHLEQAIRPSTARNYNNIWSKYESWCDNESVDPTAYDIKQILKFLQAHHHLAPSTLNIYRSAIGSVINKLHPTRKPIREDPDVVVFFRSKRQKTTTIPSLQQLETWDTDILTRDTIIRYDEAKQPQGLILHIRHPKESQQKTTQLGVLQHDPELCLVRCVHIFLQATDQFRT</sequence>
<dbReference type="InterPro" id="IPR044068">
    <property type="entry name" value="CB"/>
</dbReference>
<dbReference type="Proteomes" id="UP000054107">
    <property type="component" value="Unassembled WGS sequence"/>
</dbReference>
<dbReference type="GO" id="GO:0003677">
    <property type="term" value="F:DNA binding"/>
    <property type="evidence" value="ECO:0007669"/>
    <property type="project" value="UniProtKB-KW"/>
</dbReference>
<reference evidence="3 4" key="1">
    <citation type="submission" date="2014-09" db="EMBL/GenBank/DDBJ databases">
        <authorList>
            <person name="Ellenberger Sabrina"/>
        </authorList>
    </citation>
    <scope>NUCLEOTIDE SEQUENCE [LARGE SCALE GENOMIC DNA]</scope>
    <source>
        <strain evidence="3 4">CBS 412.66</strain>
    </source>
</reference>
<dbReference type="AlphaFoldDB" id="A0A0B7NA07"/>
<gene>
    <name evidence="3" type="primary">PARPA_06149.1 scaffold 21343</name>
</gene>
<evidence type="ECO:0000313" key="3">
    <source>
        <dbReference type="EMBL" id="CEP12215.1"/>
    </source>
</evidence>
<feature type="non-terminal residue" evidence="3">
    <location>
        <position position="190"/>
    </location>
</feature>
<dbReference type="STRING" id="35722.A0A0B7NA07"/>
<name>A0A0B7NA07_9FUNG</name>
<dbReference type="PANTHER" id="PTHR35617:SF3">
    <property type="entry name" value="CORE-BINDING (CB) DOMAIN-CONTAINING PROTEIN"/>
    <property type="match status" value="1"/>
</dbReference>
<dbReference type="EMBL" id="LN727595">
    <property type="protein sequence ID" value="CEP12215.1"/>
    <property type="molecule type" value="Genomic_DNA"/>
</dbReference>
<dbReference type="InterPro" id="IPR010998">
    <property type="entry name" value="Integrase_recombinase_N"/>
</dbReference>
<keyword evidence="4" id="KW-1185">Reference proteome</keyword>
<feature type="domain" description="Core-binding (CB)" evidence="2">
    <location>
        <begin position="8"/>
        <end position="89"/>
    </location>
</feature>
<evidence type="ECO:0000256" key="1">
    <source>
        <dbReference type="ARBA" id="ARBA00023125"/>
    </source>
</evidence>
<proteinExistence type="predicted"/>
<accession>A0A0B7NA07</accession>
<keyword evidence="1" id="KW-0238">DNA-binding</keyword>
<evidence type="ECO:0000259" key="2">
    <source>
        <dbReference type="PROSITE" id="PS51900"/>
    </source>
</evidence>